<dbReference type="AlphaFoldDB" id="A0A9N9DUP9"/>
<keyword evidence="2" id="KW-0472">Membrane</keyword>
<reference evidence="3" key="1">
    <citation type="submission" date="2021-06" db="EMBL/GenBank/DDBJ databases">
        <authorList>
            <person name="Kallberg Y."/>
            <person name="Tangrot J."/>
            <person name="Rosling A."/>
        </authorList>
    </citation>
    <scope>NUCLEOTIDE SEQUENCE</scope>
    <source>
        <strain evidence="3">BR232B</strain>
    </source>
</reference>
<accession>A0A9N9DUP9</accession>
<feature type="transmembrane region" description="Helical" evidence="2">
    <location>
        <begin position="34"/>
        <end position="54"/>
    </location>
</feature>
<sequence>QFTNATNLTVKDDPNNPNVPPPPSRQGFSMTKEIYIAIFALLLITVGCILLAVVTKIVSASVRLWF</sequence>
<keyword evidence="4" id="KW-1185">Reference proteome</keyword>
<name>A0A9N9DUP9_9GLOM</name>
<proteinExistence type="predicted"/>
<organism evidence="3 4">
    <name type="scientific">Paraglomus brasilianum</name>
    <dbReference type="NCBI Taxonomy" id="144538"/>
    <lineage>
        <taxon>Eukaryota</taxon>
        <taxon>Fungi</taxon>
        <taxon>Fungi incertae sedis</taxon>
        <taxon>Mucoromycota</taxon>
        <taxon>Glomeromycotina</taxon>
        <taxon>Glomeromycetes</taxon>
        <taxon>Paraglomerales</taxon>
        <taxon>Paraglomeraceae</taxon>
        <taxon>Paraglomus</taxon>
    </lineage>
</organism>
<evidence type="ECO:0000313" key="3">
    <source>
        <dbReference type="EMBL" id="CAG8653235.1"/>
    </source>
</evidence>
<dbReference type="EMBL" id="CAJVPI010003036">
    <property type="protein sequence ID" value="CAG8653235.1"/>
    <property type="molecule type" value="Genomic_DNA"/>
</dbReference>
<evidence type="ECO:0000313" key="4">
    <source>
        <dbReference type="Proteomes" id="UP000789739"/>
    </source>
</evidence>
<evidence type="ECO:0000256" key="2">
    <source>
        <dbReference type="SAM" id="Phobius"/>
    </source>
</evidence>
<dbReference type="Proteomes" id="UP000789739">
    <property type="component" value="Unassembled WGS sequence"/>
</dbReference>
<protein>
    <submittedName>
        <fullName evidence="3">1757_t:CDS:1</fullName>
    </submittedName>
</protein>
<keyword evidence="2" id="KW-1133">Transmembrane helix</keyword>
<feature type="region of interest" description="Disordered" evidence="1">
    <location>
        <begin position="1"/>
        <end position="25"/>
    </location>
</feature>
<gene>
    <name evidence="3" type="ORF">PBRASI_LOCUS10374</name>
</gene>
<evidence type="ECO:0000256" key="1">
    <source>
        <dbReference type="SAM" id="MobiDB-lite"/>
    </source>
</evidence>
<comment type="caution">
    <text evidence="3">The sequence shown here is derived from an EMBL/GenBank/DDBJ whole genome shotgun (WGS) entry which is preliminary data.</text>
</comment>
<keyword evidence="2" id="KW-0812">Transmembrane</keyword>
<feature type="non-terminal residue" evidence="3">
    <location>
        <position position="1"/>
    </location>
</feature>